<evidence type="ECO:0008006" key="3">
    <source>
        <dbReference type="Google" id="ProtNLM"/>
    </source>
</evidence>
<reference evidence="2" key="1">
    <citation type="submission" date="2020-03" db="EMBL/GenBank/DDBJ databases">
        <title>Complete genome sequence of sulfur-oxidizing bacterium skT11.</title>
        <authorList>
            <person name="Kanda M."/>
            <person name="Kojima H."/>
            <person name="Fukui M."/>
        </authorList>
    </citation>
    <scope>NUCLEOTIDE SEQUENCE [LARGE SCALE GENOMIC DNA]</scope>
    <source>
        <strain evidence="2">skT11</strain>
    </source>
</reference>
<dbReference type="KEGG" id="slac:SKTS_30670"/>
<dbReference type="AlphaFoldDB" id="A0A6F8VG94"/>
<organism evidence="1 2">
    <name type="scientific">Sulfurimicrobium lacus</name>
    <dbReference type="NCBI Taxonomy" id="2715678"/>
    <lineage>
        <taxon>Bacteria</taxon>
        <taxon>Pseudomonadati</taxon>
        <taxon>Pseudomonadota</taxon>
        <taxon>Betaproteobacteria</taxon>
        <taxon>Nitrosomonadales</taxon>
        <taxon>Sulfuricellaceae</taxon>
        <taxon>Sulfurimicrobium</taxon>
    </lineage>
</organism>
<sequence length="184" mass="19973">MTTDIKLTDTQRQVLEHAANQPEGRITWFPDNVKGGARQKVIAGLFNKALITSNGGQDWFVAAEGYDALGLARPTLASTHPDPEVEAAVSAAEAHWAQEKQVAAKQLIKVGVEGKPRTRDNSKQATVIQMLQRPEGATIQQIMDATGWQAHTVRGTFAGAFKKKLGLNLASEKAEGNDRVYRIA</sequence>
<keyword evidence="2" id="KW-1185">Reference proteome</keyword>
<protein>
    <recommendedName>
        <fullName evidence="3">DUF3489 domain-containing protein</fullName>
    </recommendedName>
</protein>
<gene>
    <name evidence="1" type="ORF">SKTS_30670</name>
</gene>
<proteinExistence type="predicted"/>
<evidence type="ECO:0000313" key="1">
    <source>
        <dbReference type="EMBL" id="BCB28181.1"/>
    </source>
</evidence>
<dbReference type="EMBL" id="AP022853">
    <property type="protein sequence ID" value="BCB28181.1"/>
    <property type="molecule type" value="Genomic_DNA"/>
</dbReference>
<dbReference type="InterPro" id="IPR021880">
    <property type="entry name" value="DUF3489"/>
</dbReference>
<dbReference type="Pfam" id="PF11994">
    <property type="entry name" value="DUF3489"/>
    <property type="match status" value="1"/>
</dbReference>
<name>A0A6F8VG94_9PROT</name>
<evidence type="ECO:0000313" key="2">
    <source>
        <dbReference type="Proteomes" id="UP000502260"/>
    </source>
</evidence>
<dbReference type="RefSeq" id="WP_173067123.1">
    <property type="nucleotide sequence ID" value="NZ_AP022853.1"/>
</dbReference>
<dbReference type="Proteomes" id="UP000502260">
    <property type="component" value="Chromosome"/>
</dbReference>
<accession>A0A6F8VG94</accession>